<comment type="subcellular location">
    <subcellularLocation>
        <location evidence="1">Cell membrane</location>
        <topology evidence="1">Multi-pass membrane protein</topology>
    </subcellularLocation>
</comment>
<keyword evidence="5 6" id="KW-0472">Membrane</keyword>
<dbReference type="InterPro" id="IPR002797">
    <property type="entry name" value="Polysacc_synth"/>
</dbReference>
<feature type="transmembrane region" description="Helical" evidence="6">
    <location>
        <begin position="183"/>
        <end position="209"/>
    </location>
</feature>
<dbReference type="PANTHER" id="PTHR30250:SF11">
    <property type="entry name" value="O-ANTIGEN TRANSPORTER-RELATED"/>
    <property type="match status" value="1"/>
</dbReference>
<keyword evidence="4 6" id="KW-1133">Transmembrane helix</keyword>
<evidence type="ECO:0000256" key="2">
    <source>
        <dbReference type="ARBA" id="ARBA00022475"/>
    </source>
</evidence>
<dbReference type="PANTHER" id="PTHR30250">
    <property type="entry name" value="PST FAMILY PREDICTED COLANIC ACID TRANSPORTER"/>
    <property type="match status" value="1"/>
</dbReference>
<sequence>MRNMAILQASAKDLPDSRLARLKNLAGKVIAYLTSRDGEGRAGRMALVAFIIRIVSAAIAFVSQIILARLMGEHEYGIFVFVWVLVILIGNLSCLGFHSAQIRFLPQFEAINDFERVRGLAITARVFALVSSTAVALLGFGALHLFGGYIENYYVVPLFIALFILPMVALGDTMEGTARANSWAFVALSPTYLVRPMLILLFMLGLIYAGEPQTAKTAMLASLAATYVTTLGQLFNIKSRLRRRYEKGPVRIEFADWFRVALPIFLIEGFGFLLTNSDTVVAGLFLDPTDVGIYFAASKTMALVQFVYFSVKAASAPRFSALYGAGDHLELSRFAGRTVRWSFWPALAVGLVMLAAGNLLLSMFGPGFTAGYSVLVILFFGILAKASVGPGEVLLTMAGEQKLCVKLYAAALGANVVLNVVLVPQYGINGAALAAAGAMFIEAALLHVAVRHKLSIVLFAFARPDSQRVPATGA</sequence>
<dbReference type="AlphaFoldDB" id="A0A937CR06"/>
<keyword evidence="2" id="KW-1003">Cell membrane</keyword>
<evidence type="ECO:0000256" key="3">
    <source>
        <dbReference type="ARBA" id="ARBA00022692"/>
    </source>
</evidence>
<name>A0A937CR06_9HYPH</name>
<dbReference type="EMBL" id="JAEQNC010000015">
    <property type="protein sequence ID" value="MBL0374693.1"/>
    <property type="molecule type" value="Genomic_DNA"/>
</dbReference>
<keyword evidence="8" id="KW-1185">Reference proteome</keyword>
<dbReference type="GO" id="GO:0005886">
    <property type="term" value="C:plasma membrane"/>
    <property type="evidence" value="ECO:0007669"/>
    <property type="project" value="UniProtKB-SubCell"/>
</dbReference>
<comment type="caution">
    <text evidence="7">The sequence shown here is derived from an EMBL/GenBank/DDBJ whole genome shotgun (WGS) entry which is preliminary data.</text>
</comment>
<evidence type="ECO:0000313" key="8">
    <source>
        <dbReference type="Proteomes" id="UP000633219"/>
    </source>
</evidence>
<feature type="transmembrane region" description="Helical" evidence="6">
    <location>
        <begin position="407"/>
        <end position="426"/>
    </location>
</feature>
<proteinExistence type="predicted"/>
<evidence type="ECO:0000256" key="5">
    <source>
        <dbReference type="ARBA" id="ARBA00023136"/>
    </source>
</evidence>
<feature type="transmembrane region" description="Helical" evidence="6">
    <location>
        <begin position="153"/>
        <end position="171"/>
    </location>
</feature>
<evidence type="ECO:0000256" key="4">
    <source>
        <dbReference type="ARBA" id="ARBA00022989"/>
    </source>
</evidence>
<gene>
    <name evidence="7" type="ORF">JJB09_22010</name>
</gene>
<feature type="transmembrane region" description="Helical" evidence="6">
    <location>
        <begin position="76"/>
        <end position="97"/>
    </location>
</feature>
<feature type="transmembrane region" description="Helical" evidence="6">
    <location>
        <begin position="343"/>
        <end position="364"/>
    </location>
</feature>
<keyword evidence="3 6" id="KW-0812">Transmembrane</keyword>
<evidence type="ECO:0000313" key="7">
    <source>
        <dbReference type="EMBL" id="MBL0374693.1"/>
    </source>
</evidence>
<feature type="transmembrane region" description="Helical" evidence="6">
    <location>
        <begin position="256"/>
        <end position="273"/>
    </location>
</feature>
<feature type="transmembrane region" description="Helical" evidence="6">
    <location>
        <begin position="432"/>
        <end position="450"/>
    </location>
</feature>
<feature type="transmembrane region" description="Helical" evidence="6">
    <location>
        <begin position="126"/>
        <end position="147"/>
    </location>
</feature>
<feature type="transmembrane region" description="Helical" evidence="6">
    <location>
        <begin position="46"/>
        <end position="70"/>
    </location>
</feature>
<feature type="transmembrane region" description="Helical" evidence="6">
    <location>
        <begin position="293"/>
        <end position="311"/>
    </location>
</feature>
<evidence type="ECO:0000256" key="1">
    <source>
        <dbReference type="ARBA" id="ARBA00004651"/>
    </source>
</evidence>
<organism evidence="7 8">
    <name type="scientific">Rhizobium setariae</name>
    <dbReference type="NCBI Taxonomy" id="2801340"/>
    <lineage>
        <taxon>Bacteria</taxon>
        <taxon>Pseudomonadati</taxon>
        <taxon>Pseudomonadota</taxon>
        <taxon>Alphaproteobacteria</taxon>
        <taxon>Hyphomicrobiales</taxon>
        <taxon>Rhizobiaceae</taxon>
        <taxon>Rhizobium/Agrobacterium group</taxon>
        <taxon>Rhizobium</taxon>
    </lineage>
</organism>
<reference evidence="7" key="1">
    <citation type="submission" date="2021-01" db="EMBL/GenBank/DDBJ databases">
        <title>Rhizobium sp. strain KVB221 16S ribosomal RNA gene Genome sequencing and assembly.</title>
        <authorList>
            <person name="Kang M."/>
        </authorList>
    </citation>
    <scope>NUCLEOTIDE SEQUENCE</scope>
    <source>
        <strain evidence="7">KVB221</strain>
    </source>
</reference>
<dbReference type="Pfam" id="PF01943">
    <property type="entry name" value="Polysacc_synt"/>
    <property type="match status" value="1"/>
</dbReference>
<dbReference type="InterPro" id="IPR050833">
    <property type="entry name" value="Poly_Biosynth_Transport"/>
</dbReference>
<feature type="transmembrane region" description="Helical" evidence="6">
    <location>
        <begin position="215"/>
        <end position="235"/>
    </location>
</feature>
<protein>
    <submittedName>
        <fullName evidence="7">Lipopolysaccharide biosynthesis protein</fullName>
    </submittedName>
</protein>
<accession>A0A937CR06</accession>
<dbReference type="Proteomes" id="UP000633219">
    <property type="component" value="Unassembled WGS sequence"/>
</dbReference>
<evidence type="ECO:0000256" key="6">
    <source>
        <dbReference type="SAM" id="Phobius"/>
    </source>
</evidence>
<feature type="transmembrane region" description="Helical" evidence="6">
    <location>
        <begin position="370"/>
        <end position="395"/>
    </location>
</feature>